<proteinExistence type="predicted"/>
<reference evidence="2" key="1">
    <citation type="journal article" date="2022" name="Mol. Ecol. Resour.">
        <title>The genomes of chicory, endive, great burdock and yacon provide insights into Asteraceae palaeo-polyploidization history and plant inulin production.</title>
        <authorList>
            <person name="Fan W."/>
            <person name="Wang S."/>
            <person name="Wang H."/>
            <person name="Wang A."/>
            <person name="Jiang F."/>
            <person name="Liu H."/>
            <person name="Zhao H."/>
            <person name="Xu D."/>
            <person name="Zhang Y."/>
        </authorList>
    </citation>
    <scope>NUCLEOTIDE SEQUENCE [LARGE SCALE GENOMIC DNA]</scope>
    <source>
        <strain evidence="2">cv. Niubang</strain>
    </source>
</reference>
<name>A0ACB8YAB9_ARCLA</name>
<protein>
    <submittedName>
        <fullName evidence="1">Uncharacterized protein</fullName>
    </submittedName>
</protein>
<evidence type="ECO:0000313" key="1">
    <source>
        <dbReference type="EMBL" id="KAI3680558.1"/>
    </source>
</evidence>
<evidence type="ECO:0000313" key="2">
    <source>
        <dbReference type="Proteomes" id="UP001055879"/>
    </source>
</evidence>
<comment type="caution">
    <text evidence="1">The sequence shown here is derived from an EMBL/GenBank/DDBJ whole genome shotgun (WGS) entry which is preliminary data.</text>
</comment>
<reference evidence="1 2" key="2">
    <citation type="journal article" date="2022" name="Mol. Ecol. Resour.">
        <title>The genomes of chicory, endive, great burdock and yacon provide insights into Asteraceae paleo-polyploidization history and plant inulin production.</title>
        <authorList>
            <person name="Fan W."/>
            <person name="Wang S."/>
            <person name="Wang H."/>
            <person name="Wang A."/>
            <person name="Jiang F."/>
            <person name="Liu H."/>
            <person name="Zhao H."/>
            <person name="Xu D."/>
            <person name="Zhang Y."/>
        </authorList>
    </citation>
    <scope>NUCLEOTIDE SEQUENCE [LARGE SCALE GENOMIC DNA]</scope>
    <source>
        <strain evidence="2">cv. Niubang</strain>
    </source>
</reference>
<sequence length="960" mass="105328">MEGASFLSSRSIGYRPAPNDSVVALASNNNQKSLTPILDRFKVLLKQREEEIRVSSGGDDEIESPVVSTEEIVELYEVVLSELIINSKPIITDLTIIAGEQREHGAGIADAICARIIEVPVEQKLPSLYLLDSIVKNIGREYVRHFSARLPEVYCAAYRQVHPSLHPSMRHLFGTWATVFPSSVLRKIETQLQFSPSSSYQSSGLKDSESPRPAHGIHVNPKYLEARRQLETSTADSKIQHARTISAPKILGQHSTGFDEYESDNGDALSSHIGAQSLGSTSHVARTPFSLAHARPPSPALEEFAIVDSPRRVVEGASPSYHGYGYRPGGVTAGDDEVRDWRRSHMSGDSRQLEASATHSVSNGFDIQRPRDLINAYGTDERNKTTNQKLQHVKNLTINGLGGKVGGQTWQNAEEEEFEWEDMSPTLADRGRGSDLFSLPGSSKMGHALGGNRSMPTKTDFGRGDWSNQELLPSVAPNNAVSLSDRGLKRKIAGFQNEASDIPVPHYPQETSSLSHEQPWGGQHHYNPHGRRPSLMDSFPGANPQHHLSSVPRLNSSSISMMNQEASIPTSKGAWRPQVNIQKSQPLPVLPSLPFQKHGRSQFDMLNASNSAVNDNSSFLHQQQFDTSESRPSSQLPQLPNQQAGLVPHQQIPGQNTRFSPQELRNMASPTLGFNPSHLASRPMIRGYTPQRFDGSGGASLNPVPGMQSSMPFHLHAAGVPPLPPGPPPIPQLPLSVAPTPPGGGALSGLFSSLVAQGLLSLTKTPEQDSVGLEFDPDVLKTRHESAIIALYADLPRQCKTCGRRFKLQEEHSSHMDWHVTKNRVSKSRKQKPSQKWFANVSLWLSSAEALGTDPVPGFLNSSENVVEKKDDEDMAVPADEDQNACALCGEPFDDFYSDETEEWMYRGAVYMNAPSELTVGMDRSQLGPIVHAKCRSESTVAPDDSGNNERVFNEERMHS</sequence>
<dbReference type="EMBL" id="CM042059">
    <property type="protein sequence ID" value="KAI3680558.1"/>
    <property type="molecule type" value="Genomic_DNA"/>
</dbReference>
<accession>A0ACB8YAB9</accession>
<keyword evidence="2" id="KW-1185">Reference proteome</keyword>
<organism evidence="1 2">
    <name type="scientific">Arctium lappa</name>
    <name type="common">Greater burdock</name>
    <name type="synonym">Lappa major</name>
    <dbReference type="NCBI Taxonomy" id="4217"/>
    <lineage>
        <taxon>Eukaryota</taxon>
        <taxon>Viridiplantae</taxon>
        <taxon>Streptophyta</taxon>
        <taxon>Embryophyta</taxon>
        <taxon>Tracheophyta</taxon>
        <taxon>Spermatophyta</taxon>
        <taxon>Magnoliopsida</taxon>
        <taxon>eudicotyledons</taxon>
        <taxon>Gunneridae</taxon>
        <taxon>Pentapetalae</taxon>
        <taxon>asterids</taxon>
        <taxon>campanulids</taxon>
        <taxon>Asterales</taxon>
        <taxon>Asteraceae</taxon>
        <taxon>Carduoideae</taxon>
        <taxon>Cardueae</taxon>
        <taxon>Arctiinae</taxon>
        <taxon>Arctium</taxon>
    </lineage>
</organism>
<gene>
    <name evidence="1" type="ORF">L6452_35331</name>
</gene>
<dbReference type="Proteomes" id="UP001055879">
    <property type="component" value="Linkage Group LG13"/>
</dbReference>